<keyword evidence="3" id="KW-0057">Aromatic amino acid biosynthesis</keyword>
<evidence type="ECO:0000256" key="3">
    <source>
        <dbReference type="ARBA" id="ARBA00023141"/>
    </source>
</evidence>
<dbReference type="Proteomes" id="UP000323632">
    <property type="component" value="Unassembled WGS sequence"/>
</dbReference>
<dbReference type="Gene3D" id="3.40.50.10860">
    <property type="entry name" value="Leucine Dehydrogenase, chain A, domain 1"/>
    <property type="match status" value="1"/>
</dbReference>
<dbReference type="InterPro" id="IPR036291">
    <property type="entry name" value="NAD(P)-bd_dom_sf"/>
</dbReference>
<dbReference type="InterPro" id="IPR022893">
    <property type="entry name" value="Shikimate_DH_fam"/>
</dbReference>
<dbReference type="CDD" id="cd01065">
    <property type="entry name" value="NAD_bind_Shikimate_DH"/>
    <property type="match status" value="1"/>
</dbReference>
<keyword evidence="2" id="KW-0560">Oxidoreductase</keyword>
<dbReference type="InterPro" id="IPR013708">
    <property type="entry name" value="Shikimate_DH-bd_N"/>
</dbReference>
<dbReference type="AlphaFoldDB" id="A0A5M6CQQ7"/>
<dbReference type="PANTHER" id="PTHR21089:SF1">
    <property type="entry name" value="BIFUNCTIONAL 3-DEHYDROQUINATE DEHYDRATASE_SHIKIMATE DEHYDROGENASE, CHLOROPLASTIC"/>
    <property type="match status" value="1"/>
</dbReference>
<evidence type="ECO:0000313" key="6">
    <source>
        <dbReference type="Proteomes" id="UP000323632"/>
    </source>
</evidence>
<dbReference type="GO" id="GO:0050661">
    <property type="term" value="F:NADP binding"/>
    <property type="evidence" value="ECO:0007669"/>
    <property type="project" value="TreeGrafter"/>
</dbReference>
<dbReference type="GO" id="GO:0019632">
    <property type="term" value="P:shikimate metabolic process"/>
    <property type="evidence" value="ECO:0007669"/>
    <property type="project" value="TreeGrafter"/>
</dbReference>
<dbReference type="SUPFAM" id="SSF51735">
    <property type="entry name" value="NAD(P)-binding Rossmann-fold domains"/>
    <property type="match status" value="1"/>
</dbReference>
<dbReference type="GO" id="GO:0004764">
    <property type="term" value="F:shikimate 3-dehydrogenase (NADP+) activity"/>
    <property type="evidence" value="ECO:0007669"/>
    <property type="project" value="InterPro"/>
</dbReference>
<dbReference type="SUPFAM" id="SSF53223">
    <property type="entry name" value="Aminoacid dehydrogenase-like, N-terminal domain"/>
    <property type="match status" value="1"/>
</dbReference>
<keyword evidence="3" id="KW-0028">Amino-acid biosynthesis</keyword>
<accession>A0A5M6CQQ7</accession>
<dbReference type="PANTHER" id="PTHR21089">
    <property type="entry name" value="SHIKIMATE DEHYDROGENASE"/>
    <property type="match status" value="1"/>
</dbReference>
<comment type="pathway">
    <text evidence="1">Metabolic intermediate biosynthesis; chorismate biosynthesis; chorismate from D-erythrose 4-phosphate and phosphoenolpyruvate: step 4/7.</text>
</comment>
<evidence type="ECO:0000313" key="5">
    <source>
        <dbReference type="EMBL" id="KAA5537296.1"/>
    </source>
</evidence>
<feature type="domain" description="Shikimate dehydrogenase substrate binding N-terminal" evidence="4">
    <location>
        <begin position="4"/>
        <end position="85"/>
    </location>
</feature>
<evidence type="ECO:0000256" key="1">
    <source>
        <dbReference type="ARBA" id="ARBA00004871"/>
    </source>
</evidence>
<dbReference type="Pfam" id="PF08501">
    <property type="entry name" value="Shikimate_dh_N"/>
    <property type="match status" value="1"/>
</dbReference>
<sequence length="241" mass="27216">MYGIIGYPLLTTFSPGYFQEKFRQLDIDETYHKFPLKKIDDLKELLKLHPSLKGLNVTIPYKQTVIPFLNALDNTAKQIGAVNTIQFKEGKLIGHNTDTIGFYNSLKPLLDKHHDKALILGTGGASKAVAYALQKLEIQFQFVSREKKEGQLIYADLDNDVIKSHRLIINTTPLGMKPFEGMSPEMPYAAIDSEHLLYDLIYSPAETPFLQQGKIRGATIKNGYEMLIAQAEAAWKIWNSI</sequence>
<evidence type="ECO:0000259" key="4">
    <source>
        <dbReference type="Pfam" id="PF08501"/>
    </source>
</evidence>
<dbReference type="GO" id="GO:0009073">
    <property type="term" value="P:aromatic amino acid family biosynthetic process"/>
    <property type="evidence" value="ECO:0007669"/>
    <property type="project" value="UniProtKB-KW"/>
</dbReference>
<dbReference type="GO" id="GO:0005829">
    <property type="term" value="C:cytosol"/>
    <property type="evidence" value="ECO:0007669"/>
    <property type="project" value="TreeGrafter"/>
</dbReference>
<reference evidence="5 6" key="1">
    <citation type="submission" date="2019-09" db="EMBL/GenBank/DDBJ databases">
        <title>Genome sequence and assembly of Taibaiella sp.</title>
        <authorList>
            <person name="Chhetri G."/>
        </authorList>
    </citation>
    <scope>NUCLEOTIDE SEQUENCE [LARGE SCALE GENOMIC DNA]</scope>
    <source>
        <strain evidence="5 6">KVB11</strain>
    </source>
</reference>
<organism evidence="5 6">
    <name type="scientific">Taibaiella lutea</name>
    <dbReference type="NCBI Taxonomy" id="2608001"/>
    <lineage>
        <taxon>Bacteria</taxon>
        <taxon>Pseudomonadati</taxon>
        <taxon>Bacteroidota</taxon>
        <taxon>Chitinophagia</taxon>
        <taxon>Chitinophagales</taxon>
        <taxon>Chitinophagaceae</taxon>
        <taxon>Taibaiella</taxon>
    </lineage>
</organism>
<proteinExistence type="predicted"/>
<protein>
    <submittedName>
        <fullName evidence="5">Shikimate dehydrogenase</fullName>
    </submittedName>
</protein>
<gene>
    <name evidence="5" type="ORF">F0919_06385</name>
</gene>
<name>A0A5M6CQQ7_9BACT</name>
<comment type="caution">
    <text evidence="5">The sequence shown here is derived from an EMBL/GenBank/DDBJ whole genome shotgun (WGS) entry which is preliminary data.</text>
</comment>
<dbReference type="RefSeq" id="WP_150031871.1">
    <property type="nucleotide sequence ID" value="NZ_VWSH01000001.1"/>
</dbReference>
<evidence type="ECO:0000256" key="2">
    <source>
        <dbReference type="ARBA" id="ARBA00023002"/>
    </source>
</evidence>
<keyword evidence="6" id="KW-1185">Reference proteome</keyword>
<dbReference type="InterPro" id="IPR046346">
    <property type="entry name" value="Aminoacid_DH-like_N_sf"/>
</dbReference>
<dbReference type="Gene3D" id="3.40.50.720">
    <property type="entry name" value="NAD(P)-binding Rossmann-like Domain"/>
    <property type="match status" value="1"/>
</dbReference>
<dbReference type="EMBL" id="VWSH01000001">
    <property type="protein sequence ID" value="KAA5537296.1"/>
    <property type="molecule type" value="Genomic_DNA"/>
</dbReference>
<dbReference type="GO" id="GO:0009423">
    <property type="term" value="P:chorismate biosynthetic process"/>
    <property type="evidence" value="ECO:0007669"/>
    <property type="project" value="TreeGrafter"/>
</dbReference>